<dbReference type="Proteomes" id="UP000001940">
    <property type="component" value="Chromosome V"/>
</dbReference>
<keyword evidence="1" id="KW-0732">Signal</keyword>
<gene>
    <name evidence="2" type="ORF">CELE_K03B8.14</name>
    <name evidence="2 4" type="ORF">K03B8.14</name>
</gene>
<name>C9IY27_CAEEL</name>
<feature type="chain" id="PRO_5002996342" evidence="1">
    <location>
        <begin position="25"/>
        <end position="63"/>
    </location>
</feature>
<sequence length="63" mass="6900">MRLLFPLFVLLLVVTSSFPTGVISLDEQIGKNAPFSKKAVFDLPGEIQHAGVTGDPKFVKQEQ</sequence>
<dbReference type="AlphaFoldDB" id="C9IY27"/>
<evidence type="ECO:0000313" key="3">
    <source>
        <dbReference type="Proteomes" id="UP000001940"/>
    </source>
</evidence>
<keyword evidence="3" id="KW-1185">Reference proteome</keyword>
<feature type="signal peptide" evidence="1">
    <location>
        <begin position="1"/>
        <end position="24"/>
    </location>
</feature>
<dbReference type="WormBase" id="K03B8.14">
    <property type="protein sequence ID" value="CE44154"/>
    <property type="gene ID" value="WBGene00194783"/>
</dbReference>
<accession>C9IY27</accession>
<dbReference type="Bgee" id="WBGene00194783">
    <property type="expression patterns" value="Expressed in embryo and 2 other cell types or tissues"/>
</dbReference>
<protein>
    <submittedName>
        <fullName evidence="2">Uncharacterized protein</fullName>
    </submittedName>
</protein>
<dbReference type="PaxDb" id="6239-K03B8.14"/>
<evidence type="ECO:0000313" key="2">
    <source>
        <dbReference type="EMBL" id="CBG22741.1"/>
    </source>
</evidence>
<dbReference type="InParanoid" id="C9IY27"/>
<dbReference type="OMA" id="KFVKQEQ"/>
<dbReference type="FunCoup" id="C9IY27">
    <property type="interactions" value="811"/>
</dbReference>
<dbReference type="EMBL" id="BX284605">
    <property type="protein sequence ID" value="CBG22741.1"/>
    <property type="molecule type" value="Genomic_DNA"/>
</dbReference>
<reference evidence="2 3" key="1">
    <citation type="journal article" date="1998" name="Science">
        <title>Genome sequence of the nematode C. elegans: a platform for investigating biology.</title>
        <authorList>
            <consortium name="The C. elegans sequencing consortium"/>
            <person name="Sulson J.E."/>
            <person name="Waterston R."/>
        </authorList>
    </citation>
    <scope>NUCLEOTIDE SEQUENCE [LARGE SCALE GENOMIC DNA]</scope>
    <source>
        <strain evidence="2 3">Bristol N2</strain>
    </source>
</reference>
<evidence type="ECO:0000313" key="4">
    <source>
        <dbReference type="WormBase" id="K03B8.14"/>
    </source>
</evidence>
<dbReference type="HOGENOM" id="CLU_2778118_0_0_1"/>
<proteinExistence type="predicted"/>
<dbReference type="AGR" id="WB:WBGene00194783"/>
<organism evidence="2 3">
    <name type="scientific">Caenorhabditis elegans</name>
    <dbReference type="NCBI Taxonomy" id="6239"/>
    <lineage>
        <taxon>Eukaryota</taxon>
        <taxon>Metazoa</taxon>
        <taxon>Ecdysozoa</taxon>
        <taxon>Nematoda</taxon>
        <taxon>Chromadorea</taxon>
        <taxon>Rhabditida</taxon>
        <taxon>Rhabditina</taxon>
        <taxon>Rhabditomorpha</taxon>
        <taxon>Rhabditoidea</taxon>
        <taxon>Rhabditidae</taxon>
        <taxon>Peloderinae</taxon>
        <taxon>Caenorhabditis</taxon>
    </lineage>
</organism>
<evidence type="ECO:0000256" key="1">
    <source>
        <dbReference type="SAM" id="SignalP"/>
    </source>
</evidence>